<evidence type="ECO:0000256" key="6">
    <source>
        <dbReference type="ARBA" id="ARBA00023004"/>
    </source>
</evidence>
<dbReference type="PROSITE" id="PS51405">
    <property type="entry name" value="HEME_HALOPEROXIDASE"/>
    <property type="match status" value="1"/>
</dbReference>
<dbReference type="GO" id="GO:0046872">
    <property type="term" value="F:metal ion binding"/>
    <property type="evidence" value="ECO:0007669"/>
    <property type="project" value="UniProtKB-KW"/>
</dbReference>
<evidence type="ECO:0000256" key="2">
    <source>
        <dbReference type="ARBA" id="ARBA00022559"/>
    </source>
</evidence>
<dbReference type="AlphaFoldDB" id="A0AAW0D3W4"/>
<name>A0AAW0D3W4_9AGAR</name>
<keyword evidence="6" id="KW-0408">Iron</keyword>
<reference evidence="10 11" key="1">
    <citation type="submission" date="2024-01" db="EMBL/GenBank/DDBJ databases">
        <title>A draft genome for a cacao thread blight-causing isolate of Paramarasmius palmivorus.</title>
        <authorList>
            <person name="Baruah I.K."/>
            <person name="Bukari Y."/>
            <person name="Amoako-Attah I."/>
            <person name="Meinhardt L.W."/>
            <person name="Bailey B.A."/>
            <person name="Cohen S.P."/>
        </authorList>
    </citation>
    <scope>NUCLEOTIDE SEQUENCE [LARGE SCALE GENOMIC DNA]</scope>
    <source>
        <strain evidence="10 11">GH-12</strain>
    </source>
</reference>
<dbReference type="EMBL" id="JAYKXP010000023">
    <property type="protein sequence ID" value="KAK7045792.1"/>
    <property type="molecule type" value="Genomic_DNA"/>
</dbReference>
<dbReference type="SUPFAM" id="SSF47571">
    <property type="entry name" value="Cloroperoxidase"/>
    <property type="match status" value="1"/>
</dbReference>
<dbReference type="PANTHER" id="PTHR33577">
    <property type="entry name" value="STERIGMATOCYSTIN BIOSYNTHESIS PEROXIDASE STCC-RELATED"/>
    <property type="match status" value="1"/>
</dbReference>
<accession>A0AAW0D3W4</accession>
<keyword evidence="5" id="KW-0560">Oxidoreductase</keyword>
<gene>
    <name evidence="10" type="ORF">VNI00_007194</name>
</gene>
<dbReference type="Proteomes" id="UP001383192">
    <property type="component" value="Unassembled WGS sequence"/>
</dbReference>
<evidence type="ECO:0000256" key="3">
    <source>
        <dbReference type="ARBA" id="ARBA00022617"/>
    </source>
</evidence>
<evidence type="ECO:0000259" key="9">
    <source>
        <dbReference type="PROSITE" id="PS51405"/>
    </source>
</evidence>
<protein>
    <recommendedName>
        <fullName evidence="9">Heme haloperoxidase family profile domain-containing protein</fullName>
    </recommendedName>
</protein>
<dbReference type="Gene3D" id="1.10.489.10">
    <property type="entry name" value="Chloroperoxidase-like"/>
    <property type="match status" value="1"/>
</dbReference>
<dbReference type="GO" id="GO:0004601">
    <property type="term" value="F:peroxidase activity"/>
    <property type="evidence" value="ECO:0007669"/>
    <property type="project" value="UniProtKB-KW"/>
</dbReference>
<keyword evidence="4" id="KW-0479">Metal-binding</keyword>
<evidence type="ECO:0000313" key="10">
    <source>
        <dbReference type="EMBL" id="KAK7045792.1"/>
    </source>
</evidence>
<sequence>MKWQSTFFRSVLLAAVVAANAAAYEDHSYRAPGPNDLRSPCPGLNTLANHGFLPRDGRNITIPMIVQAGLDGYNIETNVLGGAAKLGLLTSDDLTTMTLDNVKEHGIIEHDASLSRQDFALGDNLHFNETIFTTLANSNPGSDVYNTTSAGQVQHDRLEDSLATNPNVTNTETTLTIRSFESALYLSVMGDPTVGVAPKNFVQVFFREQRLPIEEGWKRSSTQITLDSLVSLARIITEESHWNATETCDFGILRFSLN</sequence>
<proteinExistence type="inferred from homology"/>
<dbReference type="Pfam" id="PF01328">
    <property type="entry name" value="Peroxidase_2"/>
    <property type="match status" value="1"/>
</dbReference>
<evidence type="ECO:0000256" key="5">
    <source>
        <dbReference type="ARBA" id="ARBA00023002"/>
    </source>
</evidence>
<evidence type="ECO:0000256" key="4">
    <source>
        <dbReference type="ARBA" id="ARBA00022723"/>
    </source>
</evidence>
<keyword evidence="8" id="KW-0732">Signal</keyword>
<comment type="cofactor">
    <cofactor evidence="1">
        <name>heme b</name>
        <dbReference type="ChEBI" id="CHEBI:60344"/>
    </cofactor>
</comment>
<organism evidence="10 11">
    <name type="scientific">Paramarasmius palmivorus</name>
    <dbReference type="NCBI Taxonomy" id="297713"/>
    <lineage>
        <taxon>Eukaryota</taxon>
        <taxon>Fungi</taxon>
        <taxon>Dikarya</taxon>
        <taxon>Basidiomycota</taxon>
        <taxon>Agaricomycotina</taxon>
        <taxon>Agaricomycetes</taxon>
        <taxon>Agaricomycetidae</taxon>
        <taxon>Agaricales</taxon>
        <taxon>Marasmiineae</taxon>
        <taxon>Marasmiaceae</taxon>
        <taxon>Paramarasmius</taxon>
    </lineage>
</organism>
<evidence type="ECO:0000256" key="7">
    <source>
        <dbReference type="ARBA" id="ARBA00025795"/>
    </source>
</evidence>
<comment type="similarity">
    <text evidence="7">Belongs to the chloroperoxidase family.</text>
</comment>
<feature type="domain" description="Heme haloperoxidase family profile" evidence="9">
    <location>
        <begin position="25"/>
        <end position="231"/>
    </location>
</feature>
<dbReference type="InterPro" id="IPR000028">
    <property type="entry name" value="Chloroperoxidase"/>
</dbReference>
<evidence type="ECO:0000313" key="11">
    <source>
        <dbReference type="Proteomes" id="UP001383192"/>
    </source>
</evidence>
<dbReference type="PANTHER" id="PTHR33577:SF9">
    <property type="entry name" value="PEROXIDASE STCC"/>
    <property type="match status" value="1"/>
</dbReference>
<comment type="caution">
    <text evidence="10">The sequence shown here is derived from an EMBL/GenBank/DDBJ whole genome shotgun (WGS) entry which is preliminary data.</text>
</comment>
<keyword evidence="3" id="KW-0349">Heme</keyword>
<keyword evidence="2" id="KW-0575">Peroxidase</keyword>
<evidence type="ECO:0000256" key="1">
    <source>
        <dbReference type="ARBA" id="ARBA00001970"/>
    </source>
</evidence>
<dbReference type="InterPro" id="IPR036851">
    <property type="entry name" value="Chloroperoxidase-like_sf"/>
</dbReference>
<feature type="signal peptide" evidence="8">
    <location>
        <begin position="1"/>
        <end position="23"/>
    </location>
</feature>
<feature type="chain" id="PRO_5043362274" description="Heme haloperoxidase family profile domain-containing protein" evidence="8">
    <location>
        <begin position="24"/>
        <end position="258"/>
    </location>
</feature>
<evidence type="ECO:0000256" key="8">
    <source>
        <dbReference type="SAM" id="SignalP"/>
    </source>
</evidence>
<keyword evidence="11" id="KW-1185">Reference proteome</keyword>